<sequence length="94" mass="10268">MHLFSIAPLKIPEDSVTLLPTPNYATVTCLGFKDLVNKFKHGRMFWEANCKTESRAKCTVCNYAIKHSSCASTRSVGKESGIHSAQSGKSCITS</sequence>
<proteinExistence type="predicted"/>
<dbReference type="Proteomes" id="UP000499080">
    <property type="component" value="Unassembled WGS sequence"/>
</dbReference>
<dbReference type="EMBL" id="BGPR01010303">
    <property type="protein sequence ID" value="GBN45451.1"/>
    <property type="molecule type" value="Genomic_DNA"/>
</dbReference>
<name>A0A4Y2P2C8_ARAVE</name>
<evidence type="ECO:0000313" key="1">
    <source>
        <dbReference type="EMBL" id="GBN45451.1"/>
    </source>
</evidence>
<gene>
    <name evidence="1" type="ORF">AVEN_145187_1</name>
</gene>
<reference evidence="1 2" key="1">
    <citation type="journal article" date="2019" name="Sci. Rep.">
        <title>Orb-weaving spider Araneus ventricosus genome elucidates the spidroin gene catalogue.</title>
        <authorList>
            <person name="Kono N."/>
            <person name="Nakamura H."/>
            <person name="Ohtoshi R."/>
            <person name="Moran D.A.P."/>
            <person name="Shinohara A."/>
            <person name="Yoshida Y."/>
            <person name="Fujiwara M."/>
            <person name="Mori M."/>
            <person name="Tomita M."/>
            <person name="Arakawa K."/>
        </authorList>
    </citation>
    <scope>NUCLEOTIDE SEQUENCE [LARGE SCALE GENOMIC DNA]</scope>
</reference>
<comment type="caution">
    <text evidence="1">The sequence shown here is derived from an EMBL/GenBank/DDBJ whole genome shotgun (WGS) entry which is preliminary data.</text>
</comment>
<evidence type="ECO:0000313" key="2">
    <source>
        <dbReference type="Proteomes" id="UP000499080"/>
    </source>
</evidence>
<keyword evidence="2" id="KW-1185">Reference proteome</keyword>
<protein>
    <submittedName>
        <fullName evidence="1">Uncharacterized protein</fullName>
    </submittedName>
</protein>
<organism evidence="1 2">
    <name type="scientific">Araneus ventricosus</name>
    <name type="common">Orbweaver spider</name>
    <name type="synonym">Epeira ventricosa</name>
    <dbReference type="NCBI Taxonomy" id="182803"/>
    <lineage>
        <taxon>Eukaryota</taxon>
        <taxon>Metazoa</taxon>
        <taxon>Ecdysozoa</taxon>
        <taxon>Arthropoda</taxon>
        <taxon>Chelicerata</taxon>
        <taxon>Arachnida</taxon>
        <taxon>Araneae</taxon>
        <taxon>Araneomorphae</taxon>
        <taxon>Entelegynae</taxon>
        <taxon>Araneoidea</taxon>
        <taxon>Araneidae</taxon>
        <taxon>Araneus</taxon>
    </lineage>
</organism>
<accession>A0A4Y2P2C8</accession>
<dbReference type="AlphaFoldDB" id="A0A4Y2P2C8"/>